<comment type="similarity">
    <text evidence="1">Belongs to the STIG1 family.</text>
</comment>
<organism evidence="4 5">
    <name type="scientific">Dioscorea zingiberensis</name>
    <dbReference type="NCBI Taxonomy" id="325984"/>
    <lineage>
        <taxon>Eukaryota</taxon>
        <taxon>Viridiplantae</taxon>
        <taxon>Streptophyta</taxon>
        <taxon>Embryophyta</taxon>
        <taxon>Tracheophyta</taxon>
        <taxon>Spermatophyta</taxon>
        <taxon>Magnoliopsida</taxon>
        <taxon>Liliopsida</taxon>
        <taxon>Dioscoreales</taxon>
        <taxon>Dioscoreaceae</taxon>
        <taxon>Dioscorea</taxon>
    </lineage>
</organism>
<feature type="signal peptide" evidence="3">
    <location>
        <begin position="1"/>
        <end position="21"/>
    </location>
</feature>
<evidence type="ECO:0000313" key="4">
    <source>
        <dbReference type="EMBL" id="KAJ0977218.1"/>
    </source>
</evidence>
<gene>
    <name evidence="4" type="ORF">J5N97_012692</name>
</gene>
<dbReference type="PANTHER" id="PTHR33227:SF48">
    <property type="entry name" value="STIGMA-SPECIFIC STIG1-LIKE PROTEIN 4"/>
    <property type="match status" value="1"/>
</dbReference>
<protein>
    <recommendedName>
        <fullName evidence="6">Stigma-specific Stig1 family protein</fullName>
    </recommendedName>
</protein>
<keyword evidence="2 3" id="KW-0732">Signal</keyword>
<reference evidence="4" key="2">
    <citation type="journal article" date="2022" name="Hortic Res">
        <title>The genome of Dioscorea zingiberensis sheds light on the biosynthesis, origin and evolution of the medicinally important diosgenin saponins.</title>
        <authorList>
            <person name="Li Y."/>
            <person name="Tan C."/>
            <person name="Li Z."/>
            <person name="Guo J."/>
            <person name="Li S."/>
            <person name="Chen X."/>
            <person name="Wang C."/>
            <person name="Dai X."/>
            <person name="Yang H."/>
            <person name="Song W."/>
            <person name="Hou L."/>
            <person name="Xu J."/>
            <person name="Tong Z."/>
            <person name="Xu A."/>
            <person name="Yuan X."/>
            <person name="Wang W."/>
            <person name="Yang Q."/>
            <person name="Chen L."/>
            <person name="Sun Z."/>
            <person name="Wang K."/>
            <person name="Pan B."/>
            <person name="Chen J."/>
            <person name="Bao Y."/>
            <person name="Liu F."/>
            <person name="Qi X."/>
            <person name="Gang D.R."/>
            <person name="Wen J."/>
            <person name="Li J."/>
        </authorList>
    </citation>
    <scope>NUCLEOTIDE SEQUENCE</scope>
    <source>
        <strain evidence="4">Dzin_1.0</strain>
    </source>
</reference>
<keyword evidence="5" id="KW-1185">Reference proteome</keyword>
<accession>A0A9D5CPF6</accession>
<evidence type="ECO:0000256" key="1">
    <source>
        <dbReference type="ARBA" id="ARBA00006010"/>
    </source>
</evidence>
<comment type="caution">
    <text evidence="4">The sequence shown here is derived from an EMBL/GenBank/DDBJ whole genome shotgun (WGS) entry which is preliminary data.</text>
</comment>
<evidence type="ECO:0000256" key="2">
    <source>
        <dbReference type="ARBA" id="ARBA00022729"/>
    </source>
</evidence>
<evidence type="ECO:0008006" key="6">
    <source>
        <dbReference type="Google" id="ProtNLM"/>
    </source>
</evidence>
<reference evidence="4" key="1">
    <citation type="submission" date="2021-03" db="EMBL/GenBank/DDBJ databases">
        <authorList>
            <person name="Li Z."/>
            <person name="Yang C."/>
        </authorList>
    </citation>
    <scope>NUCLEOTIDE SEQUENCE</scope>
    <source>
        <strain evidence="4">Dzin_1.0</strain>
        <tissue evidence="4">Leaf</tissue>
    </source>
</reference>
<name>A0A9D5CPF6_9LILI</name>
<evidence type="ECO:0000313" key="5">
    <source>
        <dbReference type="Proteomes" id="UP001085076"/>
    </source>
</evidence>
<dbReference type="OrthoDB" id="2013942at2759"/>
<feature type="chain" id="PRO_5038450564" description="Stigma-specific Stig1 family protein" evidence="3">
    <location>
        <begin position="22"/>
        <end position="156"/>
    </location>
</feature>
<dbReference type="PANTHER" id="PTHR33227">
    <property type="entry name" value="STIGMA-SPECIFIC STIG1-LIKE PROTEIN 3"/>
    <property type="match status" value="1"/>
</dbReference>
<evidence type="ECO:0000256" key="3">
    <source>
        <dbReference type="SAM" id="SignalP"/>
    </source>
</evidence>
<dbReference type="Proteomes" id="UP001085076">
    <property type="component" value="Miscellaneous, Linkage group lg03"/>
</dbReference>
<dbReference type="Pfam" id="PF04885">
    <property type="entry name" value="Stig1"/>
    <property type="match status" value="1"/>
</dbReference>
<proteinExistence type="inferred from homology"/>
<dbReference type="EMBL" id="JAGGNH010000003">
    <property type="protein sequence ID" value="KAJ0977218.1"/>
    <property type="molecule type" value="Genomic_DNA"/>
</dbReference>
<dbReference type="AlphaFoldDB" id="A0A9D5CPF6"/>
<sequence>MKIIFTLLISLLFLTLESSHASHETEAMMKLNSSAWLEQSRHHGRRQGCWYKPWICKDQFPPFRRKLCCKNRCVDIGSDENNCGLCGIRCPFSWQCCNSVCVDIMINPFHCGSCANRCPFGSLCSYGLCGYAEPLPPFPFPPELPEPPPEPPSMNE</sequence>
<dbReference type="InterPro" id="IPR006969">
    <property type="entry name" value="Stig-like"/>
</dbReference>